<keyword evidence="3" id="KW-1185">Reference proteome</keyword>
<gene>
    <name evidence="2" type="ORF">PPROV_000862700</name>
</gene>
<evidence type="ECO:0000256" key="1">
    <source>
        <dbReference type="SAM" id="MobiDB-lite"/>
    </source>
</evidence>
<comment type="caution">
    <text evidence="2">The sequence shown here is derived from an EMBL/GenBank/DDBJ whole genome shotgun (WGS) entry which is preliminary data.</text>
</comment>
<feature type="region of interest" description="Disordered" evidence="1">
    <location>
        <begin position="259"/>
        <end position="282"/>
    </location>
</feature>
<dbReference type="Proteomes" id="UP000660262">
    <property type="component" value="Unassembled WGS sequence"/>
</dbReference>
<sequence>MDLAAVASLLASSAKAAKKATLRKNNADKDKAKRGKKRDPTDTDGAESAHDVRSIALVDRPSIVILAYASRPSLRSACTRLSTFLEDAKWAGSVMHDVPTSDAACAAARYSGHNFTAADVERFVQAVESANLQLGDDEAELVRRVRHVVTERANSTDPGDGTVALVAVSATGLATDELASTLVHETMHGIFETESCVRAFVQEFWDDKMTARGRAVWRDWLHGLGYNARCDDRLAMNELLAYLSTEPYGRPLWMLGGGRRRGEGGDGSGEPLFEGDPGGGTDGEALTRLRDVFVLRAKDAIPQPHPVAGPGAKARCVWDGARNGSS</sequence>
<feature type="region of interest" description="Disordered" evidence="1">
    <location>
        <begin position="304"/>
        <end position="326"/>
    </location>
</feature>
<evidence type="ECO:0000313" key="3">
    <source>
        <dbReference type="Proteomes" id="UP000660262"/>
    </source>
</evidence>
<evidence type="ECO:0000313" key="2">
    <source>
        <dbReference type="EMBL" id="GHP09892.1"/>
    </source>
</evidence>
<dbReference type="EMBL" id="BNJQ01000027">
    <property type="protein sequence ID" value="GHP09892.1"/>
    <property type="molecule type" value="Genomic_DNA"/>
</dbReference>
<dbReference type="AlphaFoldDB" id="A0A830HRZ8"/>
<proteinExistence type="predicted"/>
<dbReference type="OrthoDB" id="498696at2759"/>
<feature type="region of interest" description="Disordered" evidence="1">
    <location>
        <begin position="20"/>
        <end position="49"/>
    </location>
</feature>
<organism evidence="2 3">
    <name type="scientific">Pycnococcus provasolii</name>
    <dbReference type="NCBI Taxonomy" id="41880"/>
    <lineage>
        <taxon>Eukaryota</taxon>
        <taxon>Viridiplantae</taxon>
        <taxon>Chlorophyta</taxon>
        <taxon>Pseudoscourfieldiophyceae</taxon>
        <taxon>Pseudoscourfieldiales</taxon>
        <taxon>Pycnococcaceae</taxon>
        <taxon>Pycnococcus</taxon>
    </lineage>
</organism>
<protein>
    <submittedName>
        <fullName evidence="2">Uncharacterized protein</fullName>
    </submittedName>
</protein>
<name>A0A830HRZ8_9CHLO</name>
<reference evidence="2" key="1">
    <citation type="submission" date="2020-10" db="EMBL/GenBank/DDBJ databases">
        <title>Unveiling of a novel bifunctional photoreceptor, Dualchrome1, isolated from a cosmopolitan green alga.</title>
        <authorList>
            <person name="Suzuki S."/>
            <person name="Kawachi M."/>
        </authorList>
    </citation>
    <scope>NUCLEOTIDE SEQUENCE</scope>
    <source>
        <strain evidence="2">NIES 2893</strain>
    </source>
</reference>
<accession>A0A830HRZ8</accession>